<evidence type="ECO:0000256" key="13">
    <source>
        <dbReference type="ARBA" id="ARBA00023235"/>
    </source>
</evidence>
<comment type="pathway">
    <text evidence="5">Metabolic intermediate biosynthesis; prephenate biosynthesis; prephenate from chorismate: step 1/1.</text>
</comment>
<dbReference type="RefSeq" id="WP_038266808.1">
    <property type="nucleotide sequence ID" value="NZ_FSRH01000021.1"/>
</dbReference>
<dbReference type="InterPro" id="IPR002912">
    <property type="entry name" value="ACT_dom"/>
</dbReference>
<dbReference type="GO" id="GO:0009094">
    <property type="term" value="P:L-phenylalanine biosynthetic process"/>
    <property type="evidence" value="ECO:0007669"/>
    <property type="project" value="UniProtKB-UniPathway"/>
</dbReference>
<dbReference type="SMART" id="SM00830">
    <property type="entry name" value="CM_2"/>
    <property type="match status" value="1"/>
</dbReference>
<comment type="function">
    <text evidence="2">Catalyzes the Claisen rearrangement of chorismate to prephenate and the decarboxylation/dehydration of prephenate to phenylpyruvate.</text>
</comment>
<dbReference type="Gene3D" id="1.20.59.10">
    <property type="entry name" value="Chorismate mutase"/>
    <property type="match status" value="1"/>
</dbReference>
<evidence type="ECO:0000256" key="8">
    <source>
        <dbReference type="ARBA" id="ARBA00021872"/>
    </source>
</evidence>
<evidence type="ECO:0000256" key="14">
    <source>
        <dbReference type="ARBA" id="ARBA00023239"/>
    </source>
</evidence>
<dbReference type="CDD" id="cd04905">
    <property type="entry name" value="ACT_CM-PDT"/>
    <property type="match status" value="1"/>
</dbReference>
<keyword evidence="11" id="KW-0057">Aromatic amino acid biosynthesis</keyword>
<dbReference type="PANTHER" id="PTHR21022">
    <property type="entry name" value="PREPHENATE DEHYDRATASE P PROTEIN"/>
    <property type="match status" value="1"/>
</dbReference>
<dbReference type="PROSITE" id="PS51671">
    <property type="entry name" value="ACT"/>
    <property type="match status" value="1"/>
</dbReference>
<dbReference type="Gene3D" id="3.40.190.10">
    <property type="entry name" value="Periplasmic binding protein-like II"/>
    <property type="match status" value="2"/>
</dbReference>
<evidence type="ECO:0000256" key="18">
    <source>
        <dbReference type="ARBA" id="ARBA00047848"/>
    </source>
</evidence>
<evidence type="ECO:0000259" key="21">
    <source>
        <dbReference type="PROSITE" id="PS51171"/>
    </source>
</evidence>
<proteinExistence type="predicted"/>
<dbReference type="NCBIfam" id="TIGR01805">
    <property type="entry name" value="CM_mono_grmpos"/>
    <property type="match status" value="1"/>
</dbReference>
<dbReference type="InterPro" id="IPR008242">
    <property type="entry name" value="Chor_mutase/pphenate_deHydtase"/>
</dbReference>
<feature type="site" description="Essential for prephenate dehydratase activity" evidence="19">
    <location>
        <position position="267"/>
    </location>
</feature>
<name>A0A069RJT0_PEPLI</name>
<evidence type="ECO:0000256" key="9">
    <source>
        <dbReference type="ARBA" id="ARBA00022490"/>
    </source>
</evidence>
<keyword evidence="24" id="KW-1185">Reference proteome</keyword>
<evidence type="ECO:0000259" key="20">
    <source>
        <dbReference type="PROSITE" id="PS51168"/>
    </source>
</evidence>
<dbReference type="PANTHER" id="PTHR21022:SF19">
    <property type="entry name" value="PREPHENATE DEHYDRATASE-RELATED"/>
    <property type="match status" value="1"/>
</dbReference>
<comment type="caution">
    <text evidence="23">The sequence shown here is derived from an EMBL/GenBank/DDBJ whole genome shotgun (WGS) entry which is preliminary data.</text>
</comment>
<evidence type="ECO:0000256" key="19">
    <source>
        <dbReference type="PIRSR" id="PIRSR001500-2"/>
    </source>
</evidence>
<accession>A0A069RJT0</accession>
<dbReference type="GO" id="GO:0005737">
    <property type="term" value="C:cytoplasm"/>
    <property type="evidence" value="ECO:0007669"/>
    <property type="project" value="UniProtKB-SubCell"/>
</dbReference>
<gene>
    <name evidence="23" type="primary">pheA</name>
    <name evidence="23" type="ORF">CLIT_17c00200</name>
</gene>
<evidence type="ECO:0000259" key="22">
    <source>
        <dbReference type="PROSITE" id="PS51671"/>
    </source>
</evidence>
<dbReference type="GO" id="GO:0046417">
    <property type="term" value="P:chorismate metabolic process"/>
    <property type="evidence" value="ECO:0007669"/>
    <property type="project" value="InterPro"/>
</dbReference>
<dbReference type="FunFam" id="3.30.70.260:FF:000012">
    <property type="entry name" value="Prephenate dehydratase"/>
    <property type="match status" value="1"/>
</dbReference>
<dbReference type="PROSITE" id="PS51171">
    <property type="entry name" value="PREPHENATE_DEHYDR_3"/>
    <property type="match status" value="1"/>
</dbReference>
<evidence type="ECO:0000256" key="4">
    <source>
        <dbReference type="ARBA" id="ARBA00004741"/>
    </source>
</evidence>
<dbReference type="PROSITE" id="PS00857">
    <property type="entry name" value="PREPHENATE_DEHYDR_1"/>
    <property type="match status" value="1"/>
</dbReference>
<evidence type="ECO:0000256" key="15">
    <source>
        <dbReference type="ARBA" id="ARBA00023268"/>
    </source>
</evidence>
<evidence type="ECO:0000256" key="17">
    <source>
        <dbReference type="ARBA" id="ARBA00031520"/>
    </source>
</evidence>
<keyword evidence="10" id="KW-0028">Amino-acid biosynthesis</keyword>
<dbReference type="InterPro" id="IPR002701">
    <property type="entry name" value="CM_II_prokaryot"/>
</dbReference>
<evidence type="ECO:0000256" key="5">
    <source>
        <dbReference type="ARBA" id="ARBA00004817"/>
    </source>
</evidence>
<evidence type="ECO:0000256" key="3">
    <source>
        <dbReference type="ARBA" id="ARBA00004496"/>
    </source>
</evidence>
<dbReference type="Gene3D" id="3.30.70.260">
    <property type="match status" value="1"/>
</dbReference>
<dbReference type="Proteomes" id="UP000027946">
    <property type="component" value="Unassembled WGS sequence"/>
</dbReference>
<evidence type="ECO:0000256" key="11">
    <source>
        <dbReference type="ARBA" id="ARBA00023141"/>
    </source>
</evidence>
<evidence type="ECO:0000256" key="7">
    <source>
        <dbReference type="ARBA" id="ARBA00014401"/>
    </source>
</evidence>
<dbReference type="SUPFAM" id="SSF55021">
    <property type="entry name" value="ACT-like"/>
    <property type="match status" value="1"/>
</dbReference>
<dbReference type="EMBL" id="JJMM01000017">
    <property type="protein sequence ID" value="KDR94492.1"/>
    <property type="molecule type" value="Genomic_DNA"/>
</dbReference>
<comment type="subcellular location">
    <subcellularLocation>
        <location evidence="3">Cytoplasm</location>
    </subcellularLocation>
</comment>
<dbReference type="InterPro" id="IPR018528">
    <property type="entry name" value="Preph_deHydtase_CS"/>
</dbReference>
<dbReference type="eggNOG" id="COG0077">
    <property type="taxonomic scope" value="Bacteria"/>
</dbReference>
<dbReference type="InterPro" id="IPR045865">
    <property type="entry name" value="ACT-like_dom_sf"/>
</dbReference>
<dbReference type="Pfam" id="PF00800">
    <property type="entry name" value="PDT"/>
    <property type="match status" value="1"/>
</dbReference>
<keyword evidence="13 23" id="KW-0413">Isomerase</keyword>
<keyword evidence="12" id="KW-0584">Phenylalanine biosynthesis</keyword>
<dbReference type="PIRSF" id="PIRSF001500">
    <property type="entry name" value="Chor_mut_pdt_Ppr"/>
    <property type="match status" value="1"/>
</dbReference>
<evidence type="ECO:0000256" key="1">
    <source>
        <dbReference type="ARBA" id="ARBA00000824"/>
    </source>
</evidence>
<comment type="pathway">
    <text evidence="4">Amino-acid biosynthesis; L-phenylalanine biosynthesis; phenylpyruvate from prephenate: step 1/1.</text>
</comment>
<reference evidence="23 24" key="1">
    <citation type="submission" date="2014-03" db="EMBL/GenBank/DDBJ databases">
        <title>Genome sequence of Clostridium litorale W6, DSM 5388.</title>
        <authorList>
            <person name="Poehlein A."/>
            <person name="Jagirdar A."/>
            <person name="Khonsari B."/>
            <person name="Chibani C.M."/>
            <person name="Gutierrez Gutierrez D.A."/>
            <person name="Davydova E."/>
            <person name="Alghaithi H.S."/>
            <person name="Nair K.P."/>
            <person name="Dhamotharan K."/>
            <person name="Chandran L."/>
            <person name="G W."/>
            <person name="Daniel R."/>
        </authorList>
    </citation>
    <scope>NUCLEOTIDE SEQUENCE [LARGE SCALE GENOMIC DNA]</scope>
    <source>
        <strain evidence="23 24">W6</strain>
    </source>
</reference>
<dbReference type="GO" id="GO:0004106">
    <property type="term" value="F:chorismate mutase activity"/>
    <property type="evidence" value="ECO:0007669"/>
    <property type="project" value="UniProtKB-EC"/>
</dbReference>
<keyword evidence="15" id="KW-0511">Multifunctional enzyme</keyword>
<dbReference type="GO" id="GO:0004664">
    <property type="term" value="F:prephenate dehydratase activity"/>
    <property type="evidence" value="ECO:0007669"/>
    <property type="project" value="UniProtKB-EC"/>
</dbReference>
<dbReference type="SUPFAM" id="SSF53850">
    <property type="entry name" value="Periplasmic binding protein-like II"/>
    <property type="match status" value="1"/>
</dbReference>
<feature type="domain" description="Chorismate mutase" evidence="20">
    <location>
        <begin position="1"/>
        <end position="88"/>
    </location>
</feature>
<feature type="domain" description="Prephenate dehydratase" evidence="21">
    <location>
        <begin position="97"/>
        <end position="274"/>
    </location>
</feature>
<dbReference type="InterPro" id="IPR036979">
    <property type="entry name" value="CM_dom_sf"/>
</dbReference>
<dbReference type="NCBIfam" id="NF008865">
    <property type="entry name" value="PRK11898.1"/>
    <property type="match status" value="1"/>
</dbReference>
<protein>
    <recommendedName>
        <fullName evidence="7">Bifunctional chorismate mutase/prephenate dehydratase</fullName>
        <ecNumber evidence="6">4.2.1.51</ecNumber>
    </recommendedName>
    <alternativeName>
        <fullName evidence="17">Chorismate mutase-prephenate dehydratase</fullName>
    </alternativeName>
    <alternativeName>
        <fullName evidence="8">Prephenate dehydratase</fullName>
    </alternativeName>
    <alternativeName>
        <fullName evidence="16">p-protein</fullName>
    </alternativeName>
</protein>
<feature type="domain" description="ACT" evidence="22">
    <location>
        <begin position="286"/>
        <end position="363"/>
    </location>
</feature>
<evidence type="ECO:0000256" key="12">
    <source>
        <dbReference type="ARBA" id="ARBA00023222"/>
    </source>
</evidence>
<dbReference type="SUPFAM" id="SSF48600">
    <property type="entry name" value="Chorismate mutase II"/>
    <property type="match status" value="1"/>
</dbReference>
<sequence length="369" mass="41987">MNELEKLRDEIDSIDKKLVELFESRMSTVEKIADVKLQNKIGILNSSREENVINKGISLLGNKEYSKELEEFLKNLMELSKNVQQRRIRGIGKEGIRIGFQGVKGSFGHQAATEYFGEEADAFEYMEFEDVFCGLSGGEIQYGVIPIENSSTGSINSVYDLIGKYGFHIVGEICLRIKQNLMGIKGAKIEDVKEVYSHSQGFQQSSTFLKRYPGWKLIPYHNTAYSAKFVSQSGDISKAAIAGENAAKIYGLEMLESGINDNEFNYTRFVVIGREMTVDSSSDKISTMFSIKHRAGELYRALESFHSKDVNMLKIESRPIKNRPWEYMFYVDFEGNVEDEKVKEAMDVIRKSSNHFRLLGNYKSHVALR</sequence>
<dbReference type="UniPathway" id="UPA00121">
    <property type="reaction ID" value="UER00345"/>
</dbReference>
<dbReference type="EC" id="4.2.1.51" evidence="6"/>
<keyword evidence="14 23" id="KW-0456">Lyase</keyword>
<evidence type="ECO:0000313" key="24">
    <source>
        <dbReference type="Proteomes" id="UP000027946"/>
    </source>
</evidence>
<evidence type="ECO:0000313" key="23">
    <source>
        <dbReference type="EMBL" id="KDR94492.1"/>
    </source>
</evidence>
<comment type="catalytic activity">
    <reaction evidence="1">
        <text>chorismate = prephenate</text>
        <dbReference type="Rhea" id="RHEA:13897"/>
        <dbReference type="ChEBI" id="CHEBI:29748"/>
        <dbReference type="ChEBI" id="CHEBI:29934"/>
        <dbReference type="EC" id="5.4.99.5"/>
    </reaction>
</comment>
<dbReference type="PROSITE" id="PS51168">
    <property type="entry name" value="CHORISMATE_MUT_2"/>
    <property type="match status" value="1"/>
</dbReference>
<dbReference type="AlphaFoldDB" id="A0A069RJT0"/>
<evidence type="ECO:0000256" key="10">
    <source>
        <dbReference type="ARBA" id="ARBA00022605"/>
    </source>
</evidence>
<evidence type="ECO:0000256" key="2">
    <source>
        <dbReference type="ARBA" id="ARBA00002364"/>
    </source>
</evidence>
<comment type="catalytic activity">
    <reaction evidence="18">
        <text>prephenate + H(+) = 3-phenylpyruvate + CO2 + H2O</text>
        <dbReference type="Rhea" id="RHEA:21648"/>
        <dbReference type="ChEBI" id="CHEBI:15377"/>
        <dbReference type="ChEBI" id="CHEBI:15378"/>
        <dbReference type="ChEBI" id="CHEBI:16526"/>
        <dbReference type="ChEBI" id="CHEBI:18005"/>
        <dbReference type="ChEBI" id="CHEBI:29934"/>
        <dbReference type="EC" id="4.2.1.51"/>
    </reaction>
</comment>
<keyword evidence="9" id="KW-0963">Cytoplasm</keyword>
<dbReference type="InterPro" id="IPR001086">
    <property type="entry name" value="Preph_deHydtase"/>
</dbReference>
<organism evidence="23 24">
    <name type="scientific">Peptoclostridium litorale DSM 5388</name>
    <dbReference type="NCBI Taxonomy" id="1121324"/>
    <lineage>
        <taxon>Bacteria</taxon>
        <taxon>Bacillati</taxon>
        <taxon>Bacillota</taxon>
        <taxon>Clostridia</taxon>
        <taxon>Peptostreptococcales</taxon>
        <taxon>Peptoclostridiaceae</taxon>
        <taxon>Peptoclostridium</taxon>
    </lineage>
</organism>
<dbReference type="InterPro" id="IPR011279">
    <property type="entry name" value="Chorismate_mutase_GmP"/>
</dbReference>
<dbReference type="UniPathway" id="UPA00120">
    <property type="reaction ID" value="UER00203"/>
</dbReference>
<evidence type="ECO:0000256" key="16">
    <source>
        <dbReference type="ARBA" id="ARBA00031175"/>
    </source>
</evidence>
<dbReference type="CDD" id="cd13631">
    <property type="entry name" value="PBP2_Ct-PDT_like"/>
    <property type="match status" value="1"/>
</dbReference>
<dbReference type="Pfam" id="PF01817">
    <property type="entry name" value="CM_2"/>
    <property type="match status" value="1"/>
</dbReference>
<dbReference type="OrthoDB" id="9802281at2"/>
<evidence type="ECO:0000256" key="6">
    <source>
        <dbReference type="ARBA" id="ARBA00013147"/>
    </source>
</evidence>
<dbReference type="STRING" id="1121324.CLIT_17c00200"/>
<dbReference type="InterPro" id="IPR036263">
    <property type="entry name" value="Chorismate_II_sf"/>
</dbReference>